<dbReference type="NCBIfam" id="NF001221">
    <property type="entry name" value="PRK00197.1"/>
    <property type="match status" value="1"/>
</dbReference>
<keyword evidence="6" id="KW-0560">Oxidoreductase</keyword>
<organism evidence="10 11">
    <name type="scientific">Pseudomicrostroma glucosiphilum</name>
    <dbReference type="NCBI Taxonomy" id="1684307"/>
    <lineage>
        <taxon>Eukaryota</taxon>
        <taxon>Fungi</taxon>
        <taxon>Dikarya</taxon>
        <taxon>Basidiomycota</taxon>
        <taxon>Ustilaginomycotina</taxon>
        <taxon>Exobasidiomycetes</taxon>
        <taxon>Microstromatales</taxon>
        <taxon>Microstromatales incertae sedis</taxon>
        <taxon>Pseudomicrostroma</taxon>
    </lineage>
</organism>
<dbReference type="Pfam" id="PF00171">
    <property type="entry name" value="Aldedh"/>
    <property type="match status" value="1"/>
</dbReference>
<dbReference type="PANTHER" id="PTHR11063:SF8">
    <property type="entry name" value="DELTA-1-PYRROLINE-5-CARBOXYLATE SYNTHASE"/>
    <property type="match status" value="1"/>
</dbReference>
<dbReference type="AlphaFoldDB" id="A0A316UFH0"/>
<dbReference type="GO" id="GO:0004350">
    <property type="term" value="F:glutamate-5-semialdehyde dehydrogenase activity"/>
    <property type="evidence" value="ECO:0007669"/>
    <property type="project" value="UniProtKB-EC"/>
</dbReference>
<evidence type="ECO:0000313" key="11">
    <source>
        <dbReference type="Proteomes" id="UP000245942"/>
    </source>
</evidence>
<dbReference type="NCBIfam" id="TIGR00407">
    <property type="entry name" value="proA"/>
    <property type="match status" value="1"/>
</dbReference>
<dbReference type="CDD" id="cd07079">
    <property type="entry name" value="ALDH_F18-19_ProA-GPR"/>
    <property type="match status" value="1"/>
</dbReference>
<proteinExistence type="inferred from homology"/>
<name>A0A316UFH0_9BASI</name>
<dbReference type="InterPro" id="IPR020593">
    <property type="entry name" value="G-glutamylP_reductase_CS"/>
</dbReference>
<evidence type="ECO:0000256" key="8">
    <source>
        <dbReference type="SAM" id="Coils"/>
    </source>
</evidence>
<feature type="domain" description="Aldehyde dehydrogenase" evidence="9">
    <location>
        <begin position="136"/>
        <end position="297"/>
    </location>
</feature>
<protein>
    <recommendedName>
        <fullName evidence="2">glutamate-5-semialdehyde dehydrogenase</fullName>
        <ecNumber evidence="2">1.2.1.41</ecNumber>
    </recommendedName>
</protein>
<keyword evidence="5" id="KW-0521">NADP</keyword>
<keyword evidence="3" id="KW-0028">Amino-acid biosynthesis</keyword>
<dbReference type="InterPro" id="IPR015590">
    <property type="entry name" value="Aldehyde_DH_dom"/>
</dbReference>
<dbReference type="GeneID" id="37011848"/>
<keyword evidence="11" id="KW-1185">Reference proteome</keyword>
<dbReference type="InterPro" id="IPR000965">
    <property type="entry name" value="GPR_dom"/>
</dbReference>
<sequence length="505" mass="53566">MASSSSSSSSSGAEAIARRAKIAFEEAQKRLPGGTEADAARARALAQIRVALEQAKEEIREANARDMEQAARVQVSAGTLTSSLVSRLDLFSKPGKWESMLQGVSEVAQLPTPLDACTYARRLADADPKSGSGALDLYRVTCPIGVLLCIFEARPEVIINIASLAIKSGNAAILKGGKESKLTAAVMSRVLAQALGQTELPADLIQTVETRQDVADLLHQDRYIDLVVPRGSNELVRSIQREARMPVMGHADGLCAAYIHENAELEGTVGSILDAKLDYPAACNAVETLLLHRSLLDPSHPNARLWPALGQALLRSKVTLHCDASSREALLASLSGDASPLSSGVVEATPADFDTEFLDLELAVKVVSGPEEAIDHINTHGSHHTDAIFCKSLSSSHSTSSSSSASEHEHPIAALFARSLSSANIFINCSTRFADGFRYGFGTEVGISTGRTHARGPVGLEGLVTYKYVARAEGKGVQAAGSFAGGQGEARSWAHTEIAKRYPTF</sequence>
<evidence type="ECO:0000256" key="2">
    <source>
        <dbReference type="ARBA" id="ARBA00013002"/>
    </source>
</evidence>
<evidence type="ECO:0000256" key="3">
    <source>
        <dbReference type="ARBA" id="ARBA00022605"/>
    </source>
</evidence>
<dbReference type="PROSITE" id="PS01223">
    <property type="entry name" value="PROA"/>
    <property type="match status" value="1"/>
</dbReference>
<dbReference type="Gene3D" id="3.40.309.10">
    <property type="entry name" value="Aldehyde Dehydrogenase, Chain A, domain 2"/>
    <property type="match status" value="1"/>
</dbReference>
<evidence type="ECO:0000256" key="1">
    <source>
        <dbReference type="ARBA" id="ARBA00004985"/>
    </source>
</evidence>
<dbReference type="UniPathway" id="UPA00098">
    <property type="reaction ID" value="UER00360"/>
</dbReference>
<dbReference type="RefSeq" id="XP_025351152.1">
    <property type="nucleotide sequence ID" value="XM_025490114.1"/>
</dbReference>
<evidence type="ECO:0000256" key="5">
    <source>
        <dbReference type="ARBA" id="ARBA00022857"/>
    </source>
</evidence>
<dbReference type="InterPro" id="IPR016162">
    <property type="entry name" value="Ald_DH_N"/>
</dbReference>
<gene>
    <name evidence="10" type="ORF">BCV69DRAFT_244508</name>
</gene>
<dbReference type="STRING" id="1684307.A0A316UFH0"/>
<dbReference type="Gene3D" id="3.40.605.10">
    <property type="entry name" value="Aldehyde Dehydrogenase, Chain A, domain 1"/>
    <property type="match status" value="1"/>
</dbReference>
<dbReference type="OrthoDB" id="1934954at2759"/>
<dbReference type="PANTHER" id="PTHR11063">
    <property type="entry name" value="GLUTAMATE SEMIALDEHYDE DEHYDROGENASE"/>
    <property type="match status" value="1"/>
</dbReference>
<feature type="coiled-coil region" evidence="8">
    <location>
        <begin position="45"/>
        <end position="72"/>
    </location>
</feature>
<dbReference type="HAMAP" id="MF_00412">
    <property type="entry name" value="ProA"/>
    <property type="match status" value="1"/>
</dbReference>
<dbReference type="InterPro" id="IPR016161">
    <property type="entry name" value="Ald_DH/histidinol_DH"/>
</dbReference>
<comment type="catalytic activity">
    <reaction evidence="7">
        <text>L-glutamate 5-semialdehyde + phosphate + NADP(+) = L-glutamyl 5-phosphate + NADPH + H(+)</text>
        <dbReference type="Rhea" id="RHEA:19541"/>
        <dbReference type="ChEBI" id="CHEBI:15378"/>
        <dbReference type="ChEBI" id="CHEBI:43474"/>
        <dbReference type="ChEBI" id="CHEBI:57783"/>
        <dbReference type="ChEBI" id="CHEBI:58066"/>
        <dbReference type="ChEBI" id="CHEBI:58274"/>
        <dbReference type="ChEBI" id="CHEBI:58349"/>
        <dbReference type="EC" id="1.2.1.41"/>
    </reaction>
</comment>
<evidence type="ECO:0000313" key="10">
    <source>
        <dbReference type="EMBL" id="PWN23992.1"/>
    </source>
</evidence>
<evidence type="ECO:0000256" key="7">
    <source>
        <dbReference type="ARBA" id="ARBA00049024"/>
    </source>
</evidence>
<accession>A0A316UFH0</accession>
<dbReference type="InterPro" id="IPR016163">
    <property type="entry name" value="Ald_DH_C"/>
</dbReference>
<evidence type="ECO:0000256" key="4">
    <source>
        <dbReference type="ARBA" id="ARBA00022650"/>
    </source>
</evidence>
<reference evidence="10 11" key="1">
    <citation type="journal article" date="2018" name="Mol. Biol. Evol.">
        <title>Broad Genomic Sampling Reveals a Smut Pathogenic Ancestry of the Fungal Clade Ustilaginomycotina.</title>
        <authorList>
            <person name="Kijpornyongpan T."/>
            <person name="Mondo S.J."/>
            <person name="Barry K."/>
            <person name="Sandor L."/>
            <person name="Lee J."/>
            <person name="Lipzen A."/>
            <person name="Pangilinan J."/>
            <person name="LaButti K."/>
            <person name="Hainaut M."/>
            <person name="Henrissat B."/>
            <person name="Grigoriev I.V."/>
            <person name="Spatafora J.W."/>
            <person name="Aime M.C."/>
        </authorList>
    </citation>
    <scope>NUCLEOTIDE SEQUENCE [LARGE SCALE GENOMIC DNA]</scope>
    <source>
        <strain evidence="10 11">MCA 4718</strain>
    </source>
</reference>
<dbReference type="Proteomes" id="UP000245942">
    <property type="component" value="Unassembled WGS sequence"/>
</dbReference>
<dbReference type="SUPFAM" id="SSF53720">
    <property type="entry name" value="ALDH-like"/>
    <property type="match status" value="1"/>
</dbReference>
<keyword evidence="8" id="KW-0175">Coiled coil</keyword>
<dbReference type="EC" id="1.2.1.41" evidence="2"/>
<evidence type="ECO:0000256" key="6">
    <source>
        <dbReference type="ARBA" id="ARBA00023002"/>
    </source>
</evidence>
<evidence type="ECO:0000259" key="9">
    <source>
        <dbReference type="Pfam" id="PF00171"/>
    </source>
</evidence>
<dbReference type="GO" id="GO:0055129">
    <property type="term" value="P:L-proline biosynthetic process"/>
    <property type="evidence" value="ECO:0007669"/>
    <property type="project" value="UniProtKB-UniPathway"/>
</dbReference>
<keyword evidence="4" id="KW-0641">Proline biosynthesis</keyword>
<comment type="pathway">
    <text evidence="1">Amino-acid biosynthesis; L-proline biosynthesis; L-glutamate 5-semialdehyde from L-glutamate: step 2/2.</text>
</comment>
<dbReference type="EMBL" id="KZ819321">
    <property type="protein sequence ID" value="PWN23992.1"/>
    <property type="molecule type" value="Genomic_DNA"/>
</dbReference>